<feature type="domain" description="Helix-hairpin-helix DNA-binding motif class 1" evidence="1">
    <location>
        <begin position="106"/>
        <end position="125"/>
    </location>
</feature>
<evidence type="ECO:0000313" key="3">
    <source>
        <dbReference type="Proteomes" id="UP000266287"/>
    </source>
</evidence>
<dbReference type="GO" id="GO:0006281">
    <property type="term" value="P:DNA repair"/>
    <property type="evidence" value="ECO:0007669"/>
    <property type="project" value="InterPro"/>
</dbReference>
<dbReference type="InterPro" id="IPR051675">
    <property type="entry name" value="Endo/Exo/Phosphatase_dom_1"/>
</dbReference>
<dbReference type="Gene3D" id="1.10.150.320">
    <property type="entry name" value="Photosystem II 12 kDa extrinsic protein"/>
    <property type="match status" value="1"/>
</dbReference>
<gene>
    <name evidence="2" type="ORF">B9J77_04835</name>
</gene>
<evidence type="ECO:0000313" key="2">
    <source>
        <dbReference type="EMBL" id="RIH99718.1"/>
    </source>
</evidence>
<name>A0A399FW94_UNCN2</name>
<dbReference type="AlphaFoldDB" id="A0A399FW94"/>
<dbReference type="InterPro" id="IPR003583">
    <property type="entry name" value="Hlx-hairpin-Hlx_DNA-bd_motif"/>
</dbReference>
<proteinExistence type="predicted"/>
<dbReference type="InterPro" id="IPR004509">
    <property type="entry name" value="Competence_ComEA_HhH"/>
</dbReference>
<sequence>MKFLIIFLCLTVISGGAVLGYRISQEYPLFALQEMKKSVIEEPSRPLVATPRVPIERLDAQERERLRLALKININTASSEELQKLPFIGPKRAEKIIASRPYARIEDITRVHGIGPKTFEKIKDRITVTGKGLDDYVLDDFE</sequence>
<dbReference type="SMART" id="SM00278">
    <property type="entry name" value="HhH1"/>
    <property type="match status" value="2"/>
</dbReference>
<dbReference type="PANTHER" id="PTHR21180:SF32">
    <property type="entry name" value="ENDONUCLEASE_EXONUCLEASE_PHOSPHATASE FAMILY DOMAIN-CONTAINING PROTEIN 1"/>
    <property type="match status" value="1"/>
</dbReference>
<dbReference type="InterPro" id="IPR010994">
    <property type="entry name" value="RuvA_2-like"/>
</dbReference>
<protein>
    <submittedName>
        <fullName evidence="2">Helix-hairpin-helix domain-containing protein</fullName>
    </submittedName>
</protein>
<accession>A0A399FW94</accession>
<dbReference type="EMBL" id="NDHY01000014">
    <property type="protein sequence ID" value="RIH99718.1"/>
    <property type="molecule type" value="Genomic_DNA"/>
</dbReference>
<dbReference type="GO" id="GO:0003677">
    <property type="term" value="F:DNA binding"/>
    <property type="evidence" value="ECO:0007669"/>
    <property type="project" value="InterPro"/>
</dbReference>
<dbReference type="PANTHER" id="PTHR21180">
    <property type="entry name" value="ENDONUCLEASE/EXONUCLEASE/PHOSPHATASE FAMILY DOMAIN-CONTAINING PROTEIN 1"/>
    <property type="match status" value="1"/>
</dbReference>
<comment type="caution">
    <text evidence="2">The sequence shown here is derived from an EMBL/GenBank/DDBJ whole genome shotgun (WGS) entry which is preliminary data.</text>
</comment>
<dbReference type="SUPFAM" id="SSF47781">
    <property type="entry name" value="RuvA domain 2-like"/>
    <property type="match status" value="1"/>
</dbReference>
<dbReference type="Proteomes" id="UP000266287">
    <property type="component" value="Unassembled WGS sequence"/>
</dbReference>
<dbReference type="Pfam" id="PF12836">
    <property type="entry name" value="HHH_3"/>
    <property type="match status" value="1"/>
</dbReference>
<reference evidence="2 3" key="1">
    <citation type="submission" date="2018-08" db="EMBL/GenBank/DDBJ databases">
        <title>Draft genome of candidate division NPL-UPA2 bacterium Unc8 that adapted to ultra-basic serpentinizing groundwater.</title>
        <authorList>
            <person name="Ishii S."/>
            <person name="Suzuki S."/>
            <person name="Nealson K.H."/>
        </authorList>
    </citation>
    <scope>NUCLEOTIDE SEQUENCE [LARGE SCALE GENOMIC DNA]</scope>
    <source>
        <strain evidence="2">Unc8</strain>
    </source>
</reference>
<dbReference type="GO" id="GO:0015628">
    <property type="term" value="P:protein secretion by the type II secretion system"/>
    <property type="evidence" value="ECO:0007669"/>
    <property type="project" value="TreeGrafter"/>
</dbReference>
<evidence type="ECO:0000259" key="1">
    <source>
        <dbReference type="SMART" id="SM00278"/>
    </source>
</evidence>
<dbReference type="NCBIfam" id="TIGR00426">
    <property type="entry name" value="competence protein ComEA helix-hairpin-helix repeat region"/>
    <property type="match status" value="1"/>
</dbReference>
<feature type="domain" description="Helix-hairpin-helix DNA-binding motif class 1" evidence="1">
    <location>
        <begin position="80"/>
        <end position="99"/>
    </location>
</feature>
<organism evidence="2 3">
    <name type="scientific">candidate division NPL-UPA2 bacterium Unc8</name>
    <dbReference type="NCBI Taxonomy" id="1980939"/>
    <lineage>
        <taxon>Bacteria</taxon>
    </lineage>
</organism>
<dbReference type="GO" id="GO:0015627">
    <property type="term" value="C:type II protein secretion system complex"/>
    <property type="evidence" value="ECO:0007669"/>
    <property type="project" value="TreeGrafter"/>
</dbReference>